<keyword evidence="4 7" id="KW-1133">Transmembrane helix</keyword>
<accession>V5HVC4</accession>
<evidence type="ECO:0000256" key="2">
    <source>
        <dbReference type="ARBA" id="ARBA00022679"/>
    </source>
</evidence>
<protein>
    <recommendedName>
        <fullName evidence="7">Palmitoyltransferase</fullName>
        <ecNumber evidence="7">2.3.1.225</ecNumber>
    </recommendedName>
</protein>
<comment type="domain">
    <text evidence="7">The DHHC domain is required for palmitoyltransferase activity.</text>
</comment>
<dbReference type="EC" id="2.3.1.225" evidence="7"/>
<dbReference type="PROSITE" id="PS50216">
    <property type="entry name" value="DHHC"/>
    <property type="match status" value="1"/>
</dbReference>
<feature type="transmembrane region" description="Helical" evidence="7">
    <location>
        <begin position="179"/>
        <end position="202"/>
    </location>
</feature>
<comment type="subcellular location">
    <subcellularLocation>
        <location evidence="1">Membrane</location>
        <topology evidence="1">Multi-pass membrane protein</topology>
    </subcellularLocation>
</comment>
<proteinExistence type="evidence at transcript level"/>
<dbReference type="AlphaFoldDB" id="V5HVC4"/>
<dbReference type="InterPro" id="IPR039859">
    <property type="entry name" value="PFA4/ZDH16/20/ERF2-like"/>
</dbReference>
<evidence type="ECO:0000313" key="10">
    <source>
        <dbReference type="EMBL" id="JAB80187.1"/>
    </source>
</evidence>
<dbReference type="EMBL" id="GANP01004281">
    <property type="protein sequence ID" value="JAB80187.1"/>
    <property type="molecule type" value="mRNA"/>
</dbReference>
<feature type="region of interest" description="Disordered" evidence="8">
    <location>
        <begin position="342"/>
        <end position="377"/>
    </location>
</feature>
<dbReference type="GO" id="GO:0019706">
    <property type="term" value="F:protein-cysteine S-palmitoyltransferase activity"/>
    <property type="evidence" value="ECO:0007669"/>
    <property type="project" value="UniProtKB-EC"/>
</dbReference>
<dbReference type="GO" id="GO:0016020">
    <property type="term" value="C:membrane"/>
    <property type="evidence" value="ECO:0007669"/>
    <property type="project" value="UniProtKB-SubCell"/>
</dbReference>
<feature type="compositionally biased region" description="Basic and acidic residues" evidence="8">
    <location>
        <begin position="364"/>
        <end position="377"/>
    </location>
</feature>
<keyword evidence="3 7" id="KW-0812">Transmembrane</keyword>
<evidence type="ECO:0000256" key="8">
    <source>
        <dbReference type="SAM" id="MobiDB-lite"/>
    </source>
</evidence>
<feature type="domain" description="Palmitoyltransferase DHHC" evidence="9">
    <location>
        <begin position="134"/>
        <end position="252"/>
    </location>
</feature>
<feature type="transmembrane region" description="Helical" evidence="7">
    <location>
        <begin position="25"/>
        <end position="48"/>
    </location>
</feature>
<sequence length="377" mass="43033">MPPGLFKMQGTVCSVCVRVFKWCPVLFITTIVAWSYYAYVIQLCFFTVENIFQKIFYLIGYHACFAMFAWSYWQTIFRTSQAPFQSSSTSPWKRQSGSRKSLLSSLGICSQRQMLERLAKNLPVSCRTLNGMVRYCEKCHLIKPDRAHHCSVCGKCILKMDHHCPWVNNCVSFTNYKHFILFLAYSLIYCLFVAATTLQYFIKFWTNDLEGWGRFHILFLFFVAFMFAISLVSLFGYHIYLVMVNRSTLEAFRPPIFRTGPDKYGFSLGRQANVAEVFGDNKRLWVLPVFTSLGDGVTYPTRTQVASSYNSMGSTAPASLGDGVTFPQRIVDEDTDGLLNERQRWAETDEDHSDAGLATARPQEGGKLEIPDGDHPV</sequence>
<evidence type="ECO:0000256" key="6">
    <source>
        <dbReference type="ARBA" id="ARBA00023315"/>
    </source>
</evidence>
<comment type="similarity">
    <text evidence="7">Belongs to the DHHC palmitoyltransferase family.</text>
</comment>
<evidence type="ECO:0000256" key="1">
    <source>
        <dbReference type="ARBA" id="ARBA00004141"/>
    </source>
</evidence>
<keyword evidence="6 7" id="KW-0012">Acyltransferase</keyword>
<evidence type="ECO:0000256" key="7">
    <source>
        <dbReference type="RuleBase" id="RU079119"/>
    </source>
</evidence>
<feature type="transmembrane region" description="Helical" evidence="7">
    <location>
        <begin position="214"/>
        <end position="237"/>
    </location>
</feature>
<feature type="transmembrane region" description="Helical" evidence="7">
    <location>
        <begin position="54"/>
        <end position="73"/>
    </location>
</feature>
<evidence type="ECO:0000256" key="5">
    <source>
        <dbReference type="ARBA" id="ARBA00023136"/>
    </source>
</evidence>
<organism evidence="10">
    <name type="scientific">Ixodes ricinus</name>
    <name type="common">Common tick</name>
    <name type="synonym">Acarus ricinus</name>
    <dbReference type="NCBI Taxonomy" id="34613"/>
    <lineage>
        <taxon>Eukaryota</taxon>
        <taxon>Metazoa</taxon>
        <taxon>Ecdysozoa</taxon>
        <taxon>Arthropoda</taxon>
        <taxon>Chelicerata</taxon>
        <taxon>Arachnida</taxon>
        <taxon>Acari</taxon>
        <taxon>Parasitiformes</taxon>
        <taxon>Ixodida</taxon>
        <taxon>Ixodoidea</taxon>
        <taxon>Ixodidae</taxon>
        <taxon>Ixodinae</taxon>
        <taxon>Ixodes</taxon>
    </lineage>
</organism>
<evidence type="ECO:0000256" key="4">
    <source>
        <dbReference type="ARBA" id="ARBA00022989"/>
    </source>
</evidence>
<dbReference type="PANTHER" id="PTHR12246">
    <property type="entry name" value="PALMITOYLTRANSFERASE ZDHHC16"/>
    <property type="match status" value="1"/>
</dbReference>
<keyword evidence="5 7" id="KW-0472">Membrane</keyword>
<dbReference type="Pfam" id="PF01529">
    <property type="entry name" value="DHHC"/>
    <property type="match status" value="1"/>
</dbReference>
<dbReference type="InterPro" id="IPR001594">
    <property type="entry name" value="Palmitoyltrfase_DHHC"/>
</dbReference>
<reference evidence="10" key="1">
    <citation type="journal article" date="2015" name="Sci. Rep.">
        <title>Tissue- and time-dependent transcription in Ixodes ricinus salivary glands and midguts when blood feeding on the vertebrate host.</title>
        <authorList>
            <person name="Kotsyfakis M."/>
            <person name="Schwarz A."/>
            <person name="Erhart J."/>
            <person name="Ribeiro J.M."/>
        </authorList>
    </citation>
    <scope>NUCLEOTIDE SEQUENCE</scope>
    <source>
        <tissue evidence="10">Salivary gland and midgut</tissue>
    </source>
</reference>
<evidence type="ECO:0000259" key="9">
    <source>
        <dbReference type="Pfam" id="PF01529"/>
    </source>
</evidence>
<name>V5HVC4_IXORI</name>
<keyword evidence="2 7" id="KW-0808">Transferase</keyword>
<comment type="catalytic activity">
    <reaction evidence="7">
        <text>L-cysteinyl-[protein] + hexadecanoyl-CoA = S-hexadecanoyl-L-cysteinyl-[protein] + CoA</text>
        <dbReference type="Rhea" id="RHEA:36683"/>
        <dbReference type="Rhea" id="RHEA-COMP:10131"/>
        <dbReference type="Rhea" id="RHEA-COMP:11032"/>
        <dbReference type="ChEBI" id="CHEBI:29950"/>
        <dbReference type="ChEBI" id="CHEBI:57287"/>
        <dbReference type="ChEBI" id="CHEBI:57379"/>
        <dbReference type="ChEBI" id="CHEBI:74151"/>
        <dbReference type="EC" id="2.3.1.225"/>
    </reaction>
</comment>
<evidence type="ECO:0000256" key="3">
    <source>
        <dbReference type="ARBA" id="ARBA00022692"/>
    </source>
</evidence>